<dbReference type="CDD" id="cd00093">
    <property type="entry name" value="HTH_XRE"/>
    <property type="match status" value="1"/>
</dbReference>
<proteinExistence type="predicted"/>
<protein>
    <submittedName>
        <fullName evidence="2">Helix-turn-helix domain-containing protein</fullName>
    </submittedName>
</protein>
<organism evidence="2 3">
    <name type="scientific">Shinella lacus</name>
    <dbReference type="NCBI Taxonomy" id="2654216"/>
    <lineage>
        <taxon>Bacteria</taxon>
        <taxon>Pseudomonadati</taxon>
        <taxon>Pseudomonadota</taxon>
        <taxon>Alphaproteobacteria</taxon>
        <taxon>Hyphomicrobiales</taxon>
        <taxon>Rhizobiaceae</taxon>
        <taxon>Shinella</taxon>
    </lineage>
</organism>
<comment type="caution">
    <text evidence="2">The sequence shown here is derived from an EMBL/GenBank/DDBJ whole genome shotgun (WGS) entry which is preliminary data.</text>
</comment>
<sequence length="121" mass="13345">MSKSEFRGGAFYQALDSARASRQLNWKQVAEQSGVSASTLTRMAQGKRPDVDSLTALVRWAGLSADTFVREPSEMAYEAEPLSKITAVLQSDPSLPDDGRDAMIDMITAAYTRLRKNSDRK</sequence>
<dbReference type="EMBL" id="WHSB02000027">
    <property type="protein sequence ID" value="MCQ4634917.1"/>
    <property type="molecule type" value="Genomic_DNA"/>
</dbReference>
<name>A0ABT1RIA7_9HYPH</name>
<evidence type="ECO:0000313" key="3">
    <source>
        <dbReference type="Proteomes" id="UP000996601"/>
    </source>
</evidence>
<dbReference type="PROSITE" id="PS50943">
    <property type="entry name" value="HTH_CROC1"/>
    <property type="match status" value="1"/>
</dbReference>
<evidence type="ECO:0000313" key="2">
    <source>
        <dbReference type="EMBL" id="MCQ4634917.1"/>
    </source>
</evidence>
<dbReference type="SUPFAM" id="SSF47413">
    <property type="entry name" value="lambda repressor-like DNA-binding domains"/>
    <property type="match status" value="1"/>
</dbReference>
<dbReference type="RefSeq" id="WP_256121434.1">
    <property type="nucleotide sequence ID" value="NZ_WHSB02000027.1"/>
</dbReference>
<reference evidence="2" key="1">
    <citation type="submission" date="2021-07" db="EMBL/GenBank/DDBJ databases">
        <title>Shinella sp. nov., a novel member of the genus Shinella from water.</title>
        <authorList>
            <person name="Deng Y."/>
        </authorList>
    </citation>
    <scope>NUCLEOTIDE SEQUENCE</scope>
    <source>
        <strain evidence="2">CPCC 100929</strain>
    </source>
</reference>
<evidence type="ECO:0000259" key="1">
    <source>
        <dbReference type="PROSITE" id="PS50943"/>
    </source>
</evidence>
<dbReference type="InterPro" id="IPR010982">
    <property type="entry name" value="Lambda_DNA-bd_dom_sf"/>
</dbReference>
<dbReference type="Gene3D" id="1.10.260.40">
    <property type="entry name" value="lambda repressor-like DNA-binding domains"/>
    <property type="match status" value="1"/>
</dbReference>
<keyword evidence="3" id="KW-1185">Reference proteome</keyword>
<gene>
    <name evidence="2" type="ORF">GB927_033165</name>
</gene>
<accession>A0ABT1RIA7</accession>
<dbReference type="Pfam" id="PF01381">
    <property type="entry name" value="HTH_3"/>
    <property type="match status" value="1"/>
</dbReference>
<dbReference type="Proteomes" id="UP000996601">
    <property type="component" value="Unassembled WGS sequence"/>
</dbReference>
<dbReference type="InterPro" id="IPR001387">
    <property type="entry name" value="Cro/C1-type_HTH"/>
</dbReference>
<feature type="domain" description="HTH cro/C1-type" evidence="1">
    <location>
        <begin position="15"/>
        <end position="68"/>
    </location>
</feature>